<dbReference type="EMBL" id="JALJOQ010000010">
    <property type="protein sequence ID" value="KAK9811938.1"/>
    <property type="molecule type" value="Genomic_DNA"/>
</dbReference>
<comment type="similarity">
    <text evidence="6">Belongs to the major facilitator superfamily. Spinster (TC 2.A.1.49) family.</text>
</comment>
<dbReference type="SUPFAM" id="SSF103473">
    <property type="entry name" value="MFS general substrate transporter"/>
    <property type="match status" value="1"/>
</dbReference>
<keyword evidence="10" id="KW-1185">Reference proteome</keyword>
<dbReference type="InterPro" id="IPR036259">
    <property type="entry name" value="MFS_trans_sf"/>
</dbReference>
<dbReference type="InterPro" id="IPR020846">
    <property type="entry name" value="MFS_dom"/>
</dbReference>
<keyword evidence="4 7" id="KW-1133">Transmembrane helix</keyword>
<feature type="transmembrane region" description="Helical" evidence="7">
    <location>
        <begin position="104"/>
        <end position="125"/>
    </location>
</feature>
<feature type="transmembrane region" description="Helical" evidence="7">
    <location>
        <begin position="162"/>
        <end position="184"/>
    </location>
</feature>
<feature type="transmembrane region" description="Helical" evidence="7">
    <location>
        <begin position="300"/>
        <end position="320"/>
    </location>
</feature>
<dbReference type="GO" id="GO:0016020">
    <property type="term" value="C:membrane"/>
    <property type="evidence" value="ECO:0007669"/>
    <property type="project" value="UniProtKB-SubCell"/>
</dbReference>
<evidence type="ECO:0000256" key="2">
    <source>
        <dbReference type="ARBA" id="ARBA00022448"/>
    </source>
</evidence>
<proteinExistence type="inferred from homology"/>
<evidence type="ECO:0000256" key="6">
    <source>
        <dbReference type="ARBA" id="ARBA00024338"/>
    </source>
</evidence>
<feature type="transmembrane region" description="Helical" evidence="7">
    <location>
        <begin position="357"/>
        <end position="377"/>
    </location>
</feature>
<feature type="transmembrane region" description="Helical" evidence="7">
    <location>
        <begin position="75"/>
        <end position="92"/>
    </location>
</feature>
<evidence type="ECO:0000256" key="1">
    <source>
        <dbReference type="ARBA" id="ARBA00004141"/>
    </source>
</evidence>
<gene>
    <name evidence="9" type="ORF">WJX73_001048</name>
</gene>
<dbReference type="PANTHER" id="PTHR23505:SF79">
    <property type="entry name" value="PROTEIN SPINSTER"/>
    <property type="match status" value="1"/>
</dbReference>
<evidence type="ECO:0000313" key="10">
    <source>
        <dbReference type="Proteomes" id="UP001465755"/>
    </source>
</evidence>
<keyword evidence="2" id="KW-0813">Transport</keyword>
<dbReference type="PANTHER" id="PTHR23505">
    <property type="entry name" value="SPINSTER"/>
    <property type="match status" value="1"/>
</dbReference>
<feature type="transmembrane region" description="Helical" evidence="7">
    <location>
        <begin position="190"/>
        <end position="211"/>
    </location>
</feature>
<dbReference type="Proteomes" id="UP001465755">
    <property type="component" value="Unassembled WGS sequence"/>
</dbReference>
<organism evidence="9 10">
    <name type="scientific">Symbiochloris irregularis</name>
    <dbReference type="NCBI Taxonomy" id="706552"/>
    <lineage>
        <taxon>Eukaryota</taxon>
        <taxon>Viridiplantae</taxon>
        <taxon>Chlorophyta</taxon>
        <taxon>core chlorophytes</taxon>
        <taxon>Trebouxiophyceae</taxon>
        <taxon>Trebouxiales</taxon>
        <taxon>Trebouxiaceae</taxon>
        <taxon>Symbiochloris</taxon>
    </lineage>
</organism>
<dbReference type="Pfam" id="PF07690">
    <property type="entry name" value="MFS_1"/>
    <property type="match status" value="1"/>
</dbReference>
<evidence type="ECO:0000256" key="5">
    <source>
        <dbReference type="ARBA" id="ARBA00023136"/>
    </source>
</evidence>
<evidence type="ECO:0000256" key="4">
    <source>
        <dbReference type="ARBA" id="ARBA00022989"/>
    </source>
</evidence>
<keyword evidence="3 7" id="KW-0812">Transmembrane</keyword>
<evidence type="ECO:0000259" key="8">
    <source>
        <dbReference type="PROSITE" id="PS50850"/>
    </source>
</evidence>
<protein>
    <recommendedName>
        <fullName evidence="8">Major facilitator superfamily (MFS) profile domain-containing protein</fullName>
    </recommendedName>
</protein>
<dbReference type="AlphaFoldDB" id="A0AAW1PPK8"/>
<feature type="transmembrane region" description="Helical" evidence="7">
    <location>
        <begin position="36"/>
        <end position="55"/>
    </location>
</feature>
<feature type="transmembrane region" description="Helical" evidence="7">
    <location>
        <begin position="260"/>
        <end position="280"/>
    </location>
</feature>
<keyword evidence="5 7" id="KW-0472">Membrane</keyword>
<evidence type="ECO:0000313" key="9">
    <source>
        <dbReference type="EMBL" id="KAK9811938.1"/>
    </source>
</evidence>
<name>A0AAW1PPK8_9CHLO</name>
<feature type="transmembrane region" description="Helical" evidence="7">
    <location>
        <begin position="332"/>
        <end position="351"/>
    </location>
</feature>
<comment type="caution">
    <text evidence="9">The sequence shown here is derived from an EMBL/GenBank/DDBJ whole genome shotgun (WGS) entry which is preliminary data.</text>
</comment>
<accession>A0AAW1PPK8</accession>
<evidence type="ECO:0000256" key="7">
    <source>
        <dbReference type="SAM" id="Phobius"/>
    </source>
</evidence>
<reference evidence="9 10" key="1">
    <citation type="journal article" date="2024" name="Nat. Commun.">
        <title>Phylogenomics reveals the evolutionary origins of lichenization in chlorophyte algae.</title>
        <authorList>
            <person name="Puginier C."/>
            <person name="Libourel C."/>
            <person name="Otte J."/>
            <person name="Skaloud P."/>
            <person name="Haon M."/>
            <person name="Grisel S."/>
            <person name="Petersen M."/>
            <person name="Berrin J.G."/>
            <person name="Delaux P.M."/>
            <person name="Dal Grande F."/>
            <person name="Keller J."/>
        </authorList>
    </citation>
    <scope>NUCLEOTIDE SEQUENCE [LARGE SCALE GENOMIC DNA]</scope>
    <source>
        <strain evidence="9 10">SAG 2036</strain>
    </source>
</reference>
<sequence>MLGSSNPGPGDTPAPVAHSGAAVEHGSPWWYTPKRLLALFCGVSFLVYLDRGVIACNGVNYGIQRDFNLSLFEDTILPAAFMVGLLIATFIYNELTKRYNAFRLVGWGFLIWALASVGCGLSTGFYTLLCWRIVMGAGEASIINLTGPFIDDVAPPEHKTLWFGMLGLANPLGTAAGYIFGGAIGPEYGWRSPFFVQAVVALPVILFIFLVEPVSLRMTDNEAPLLGDAKGEATDEASERAPASKQGTWGDIRVLCRHPVYLLALLANCPNTGVFGAFAYVGPKAAAELFGTKEESIDMVFGAVTIVTSVIATLVGSLLVDGAGSSIKTSMAFCGWSSVVGFLVIEAAFNLPGHLGIPYSFTAFMALFALGELTIFANTAPTLTVQVWAVPLHLRSLASGLAQVASHVLGDVPYPPLVGFFQDKVLHNWQLTLSLLNLTLFVSQHSRVRIWRG</sequence>
<dbReference type="Gene3D" id="1.20.1250.20">
    <property type="entry name" value="MFS general substrate transporter like domains"/>
    <property type="match status" value="1"/>
</dbReference>
<dbReference type="PROSITE" id="PS50850">
    <property type="entry name" value="MFS"/>
    <property type="match status" value="1"/>
</dbReference>
<evidence type="ECO:0000256" key="3">
    <source>
        <dbReference type="ARBA" id="ARBA00022692"/>
    </source>
</evidence>
<comment type="subcellular location">
    <subcellularLocation>
        <location evidence="1">Membrane</location>
        <topology evidence="1">Multi-pass membrane protein</topology>
    </subcellularLocation>
</comment>
<feature type="domain" description="Major facilitator superfamily (MFS) profile" evidence="8">
    <location>
        <begin position="36"/>
        <end position="453"/>
    </location>
</feature>
<dbReference type="InterPro" id="IPR044770">
    <property type="entry name" value="MFS_spinster-like"/>
</dbReference>
<dbReference type="InterPro" id="IPR011701">
    <property type="entry name" value="MFS"/>
</dbReference>
<dbReference type="GO" id="GO:0022857">
    <property type="term" value="F:transmembrane transporter activity"/>
    <property type="evidence" value="ECO:0007669"/>
    <property type="project" value="InterPro"/>
</dbReference>